<dbReference type="Pfam" id="PF00535">
    <property type="entry name" value="Glycos_transf_2"/>
    <property type="match status" value="1"/>
</dbReference>
<evidence type="ECO:0000313" key="2">
    <source>
        <dbReference type="EMBL" id="RUT04246.1"/>
    </source>
</evidence>
<dbReference type="GO" id="GO:0016758">
    <property type="term" value="F:hexosyltransferase activity"/>
    <property type="evidence" value="ECO:0007669"/>
    <property type="project" value="UniProtKB-ARBA"/>
</dbReference>
<dbReference type="AlphaFoldDB" id="A0A433VDQ6"/>
<dbReference type="InterPro" id="IPR029044">
    <property type="entry name" value="Nucleotide-diphossugar_trans"/>
</dbReference>
<sequence length="346" mass="39981">MNYNPKVSVIIPVYGAEKFIAKTLESVINQTYRNIEILIIDDETRDNSIAICKQFNDARIKIISQKNRGLAGARNTGIRNAQGEYLAFIDADDLWRPQKLERHITHLTSNPHIGVSFSRSQFIDENDNPLGIYQMSKLSDITPLDFWCRSPIGNGSAGVFRRRVFDDIKFQSNLYGTTEDFYFDDNFRESEDVECWLRISIQTQWQIEGIAEDLTLYRIHAKGLSADITKMMESWYKLIEKVRSYAPTEMEEWEKPAIAYRLRYLARRAVTLQAGWTSMNLLYRALTTYWQILLEEPRRTCITGAAAYFLCILPKPIYSQIQKLALSITGANQKTRINQEQNAVTS</sequence>
<dbReference type="Proteomes" id="UP000271624">
    <property type="component" value="Unassembled WGS sequence"/>
</dbReference>
<dbReference type="InterPro" id="IPR001173">
    <property type="entry name" value="Glyco_trans_2-like"/>
</dbReference>
<dbReference type="PANTHER" id="PTHR22916:SF3">
    <property type="entry name" value="UDP-GLCNAC:BETAGAL BETA-1,3-N-ACETYLGLUCOSAMINYLTRANSFERASE-LIKE PROTEIN 1"/>
    <property type="match status" value="1"/>
</dbReference>
<dbReference type="CDD" id="cd00761">
    <property type="entry name" value="Glyco_tranf_GTA_type"/>
    <property type="match status" value="1"/>
</dbReference>
<comment type="caution">
    <text evidence="2">The sequence shown here is derived from an EMBL/GenBank/DDBJ whole genome shotgun (WGS) entry which is preliminary data.</text>
</comment>
<feature type="domain" description="Glycosyltransferase 2-like" evidence="1">
    <location>
        <begin position="8"/>
        <end position="167"/>
    </location>
</feature>
<accession>A0A433VDQ6</accession>
<dbReference type="RefSeq" id="WP_127082873.1">
    <property type="nucleotide sequence ID" value="NZ_RSCL01000011.1"/>
</dbReference>
<dbReference type="OrthoDB" id="9812327at2"/>
<proteinExistence type="predicted"/>
<gene>
    <name evidence="2" type="ORF">DSM106972_044740</name>
</gene>
<keyword evidence="3" id="KW-1185">Reference proteome</keyword>
<dbReference type="EMBL" id="RSCL01000011">
    <property type="protein sequence ID" value="RUT04246.1"/>
    <property type="molecule type" value="Genomic_DNA"/>
</dbReference>
<reference evidence="2" key="1">
    <citation type="submission" date="2018-12" db="EMBL/GenBank/DDBJ databases">
        <authorList>
            <person name="Will S."/>
            <person name="Neumann-Schaal M."/>
            <person name="Henke P."/>
        </authorList>
    </citation>
    <scope>NUCLEOTIDE SEQUENCE</scope>
    <source>
        <strain evidence="2">PCC 7102</strain>
    </source>
</reference>
<organism evidence="2 3">
    <name type="scientific">Dulcicalothrix desertica PCC 7102</name>
    <dbReference type="NCBI Taxonomy" id="232991"/>
    <lineage>
        <taxon>Bacteria</taxon>
        <taxon>Bacillati</taxon>
        <taxon>Cyanobacteriota</taxon>
        <taxon>Cyanophyceae</taxon>
        <taxon>Nostocales</taxon>
        <taxon>Calotrichaceae</taxon>
        <taxon>Dulcicalothrix</taxon>
    </lineage>
</organism>
<evidence type="ECO:0000259" key="1">
    <source>
        <dbReference type="Pfam" id="PF00535"/>
    </source>
</evidence>
<protein>
    <recommendedName>
        <fullName evidence="1">Glycosyltransferase 2-like domain-containing protein</fullName>
    </recommendedName>
</protein>
<dbReference type="SUPFAM" id="SSF53448">
    <property type="entry name" value="Nucleotide-diphospho-sugar transferases"/>
    <property type="match status" value="1"/>
</dbReference>
<dbReference type="PANTHER" id="PTHR22916">
    <property type="entry name" value="GLYCOSYLTRANSFERASE"/>
    <property type="match status" value="1"/>
</dbReference>
<dbReference type="Gene3D" id="3.90.550.10">
    <property type="entry name" value="Spore Coat Polysaccharide Biosynthesis Protein SpsA, Chain A"/>
    <property type="match status" value="1"/>
</dbReference>
<name>A0A433VDQ6_9CYAN</name>
<reference evidence="2" key="2">
    <citation type="journal article" date="2019" name="Genome Biol. Evol.">
        <title>Day and night: Metabolic profiles and evolutionary relationships of six axenic non-marine cyanobacteria.</title>
        <authorList>
            <person name="Will S.E."/>
            <person name="Henke P."/>
            <person name="Boedeker C."/>
            <person name="Huang S."/>
            <person name="Brinkmann H."/>
            <person name="Rohde M."/>
            <person name="Jarek M."/>
            <person name="Friedl T."/>
            <person name="Seufert S."/>
            <person name="Schumacher M."/>
            <person name="Overmann J."/>
            <person name="Neumann-Schaal M."/>
            <person name="Petersen J."/>
        </authorList>
    </citation>
    <scope>NUCLEOTIDE SEQUENCE [LARGE SCALE GENOMIC DNA]</scope>
    <source>
        <strain evidence="2">PCC 7102</strain>
    </source>
</reference>
<evidence type="ECO:0000313" key="3">
    <source>
        <dbReference type="Proteomes" id="UP000271624"/>
    </source>
</evidence>